<dbReference type="PANTHER" id="PTHR43095:SF5">
    <property type="entry name" value="XYLULOSE KINASE"/>
    <property type="match status" value="1"/>
</dbReference>
<gene>
    <name evidence="4" type="ORF">IFE08_12850</name>
</gene>
<evidence type="ECO:0000256" key="3">
    <source>
        <dbReference type="ARBA" id="ARBA00022777"/>
    </source>
</evidence>
<evidence type="ECO:0000313" key="4">
    <source>
        <dbReference type="EMBL" id="QOW60664.1"/>
    </source>
</evidence>
<dbReference type="InterPro" id="IPR043129">
    <property type="entry name" value="ATPase_NBD"/>
</dbReference>
<accession>A0A7S7AWG6</accession>
<comment type="similarity">
    <text evidence="1">Belongs to the FGGY kinase family.</text>
</comment>
<dbReference type="Proteomes" id="UP000593915">
    <property type="component" value="Chromosome"/>
</dbReference>
<name>A0A7S7AWG6_9SPIR</name>
<dbReference type="EMBL" id="CP061839">
    <property type="protein sequence ID" value="QOW60664.1"/>
    <property type="molecule type" value="Genomic_DNA"/>
</dbReference>
<dbReference type="GO" id="GO:0016301">
    <property type="term" value="F:kinase activity"/>
    <property type="evidence" value="ECO:0007669"/>
    <property type="project" value="UniProtKB-KW"/>
</dbReference>
<dbReference type="Gene3D" id="3.30.420.40">
    <property type="match status" value="2"/>
</dbReference>
<dbReference type="SUPFAM" id="SSF53067">
    <property type="entry name" value="Actin-like ATPase domain"/>
    <property type="match status" value="2"/>
</dbReference>
<organism evidence="4 5">
    <name type="scientific">Treponema pedis</name>
    <dbReference type="NCBI Taxonomy" id="409322"/>
    <lineage>
        <taxon>Bacteria</taxon>
        <taxon>Pseudomonadati</taxon>
        <taxon>Spirochaetota</taxon>
        <taxon>Spirochaetia</taxon>
        <taxon>Spirochaetales</taxon>
        <taxon>Treponemataceae</taxon>
        <taxon>Treponema</taxon>
    </lineage>
</organism>
<dbReference type="RefSeq" id="WP_194076140.1">
    <property type="nucleotide sequence ID" value="NZ_CP061839.1"/>
</dbReference>
<proteinExistence type="inferred from homology"/>
<dbReference type="AlphaFoldDB" id="A0A7S7AWG6"/>
<keyword evidence="3 4" id="KW-0418">Kinase</keyword>
<sequence length="415" mass="45848">MTFCSAVFDIGTSSLKGALIDKNGKVYIQSRLFFPAAVEAENWFISFENMFKQFSDFAFNGNIKISGICISGNGPSLIAVSGEANKLLLWNVPLLKKEQAENDADTQKLLKKTLNTRSIFLPRFEVFSLLFPEEFKNAETFFSGPEFLIYKLTKNCVTVLPEERYACAYWTKEELKEFKIPLKKIPPFVKAGSLCGFYRSIPVFAGVPDFIAALIGTDTVYPGAACDRAGSSEGINICVKEIPPPEKLKGLRVLPSPVAPFWNLAFILSDSGIIFYEYIKKHGGSFLDFDSFMQAIIDERNNPKNGESVAAAGNLLVEKIANEVKAGMDLLENAAGFRPVYTMCGGQAKSTLWRKLKAEITCRKFKMPRLADAELLGDAAIAFTSLGEYGSVSEAASLISGSRYINKPFYLQTDI</sequence>
<evidence type="ECO:0000256" key="1">
    <source>
        <dbReference type="ARBA" id="ARBA00009156"/>
    </source>
</evidence>
<dbReference type="InterPro" id="IPR050406">
    <property type="entry name" value="FGGY_Carb_Kinase"/>
</dbReference>
<evidence type="ECO:0000256" key="2">
    <source>
        <dbReference type="ARBA" id="ARBA00022679"/>
    </source>
</evidence>
<protein>
    <submittedName>
        <fullName evidence="4">Sugar kinase</fullName>
    </submittedName>
</protein>
<evidence type="ECO:0000313" key="5">
    <source>
        <dbReference type="Proteomes" id="UP000593915"/>
    </source>
</evidence>
<keyword evidence="2" id="KW-0808">Transferase</keyword>
<dbReference type="PANTHER" id="PTHR43095">
    <property type="entry name" value="SUGAR KINASE"/>
    <property type="match status" value="1"/>
</dbReference>
<reference evidence="4 5" key="1">
    <citation type="submission" date="2020-09" db="EMBL/GenBank/DDBJ databases">
        <title>Characterization of Treponema spp. from bovine digital dermatitis in Korea.</title>
        <authorList>
            <person name="Espiritu H.M."/>
            <person name="Cho Y.I."/>
            <person name="Mamuad L."/>
        </authorList>
    </citation>
    <scope>NUCLEOTIDE SEQUENCE [LARGE SCALE GENOMIC DNA]</scope>
    <source>
        <strain evidence="4 5">KS1</strain>
    </source>
</reference>